<dbReference type="AlphaFoldDB" id="A0A9D2HEY6"/>
<evidence type="ECO:0000256" key="1">
    <source>
        <dbReference type="ARBA" id="ARBA00022741"/>
    </source>
</evidence>
<dbReference type="Pfam" id="PF00448">
    <property type="entry name" value="SRP54"/>
    <property type="match status" value="1"/>
</dbReference>
<dbReference type="InterPro" id="IPR000897">
    <property type="entry name" value="SRP54_GTPase_dom"/>
</dbReference>
<keyword evidence="1" id="KW-0547">Nucleotide-binding</keyword>
<keyword evidence="4" id="KW-0969">Cilium</keyword>
<dbReference type="SMART" id="SM00962">
    <property type="entry name" value="SRP54"/>
    <property type="match status" value="1"/>
</dbReference>
<reference evidence="4" key="2">
    <citation type="submission" date="2021-04" db="EMBL/GenBank/DDBJ databases">
        <authorList>
            <person name="Gilroy R."/>
        </authorList>
    </citation>
    <scope>NUCLEOTIDE SEQUENCE</scope>
    <source>
        <strain evidence="4">CHK186-16707</strain>
    </source>
</reference>
<evidence type="ECO:0000313" key="5">
    <source>
        <dbReference type="Proteomes" id="UP000824225"/>
    </source>
</evidence>
<evidence type="ECO:0000256" key="2">
    <source>
        <dbReference type="ARBA" id="ARBA00023134"/>
    </source>
</evidence>
<accession>A0A9D2HEY6</accession>
<dbReference type="GO" id="GO:0005525">
    <property type="term" value="F:GTP binding"/>
    <property type="evidence" value="ECO:0007669"/>
    <property type="project" value="UniProtKB-KW"/>
</dbReference>
<dbReference type="Gene3D" id="3.40.50.300">
    <property type="entry name" value="P-loop containing nucleotide triphosphate hydrolases"/>
    <property type="match status" value="1"/>
</dbReference>
<keyword evidence="4" id="KW-0282">Flagellum</keyword>
<organism evidence="4 5">
    <name type="scientific">Candidatus Mailhella merdigallinarum</name>
    <dbReference type="NCBI Taxonomy" id="2838658"/>
    <lineage>
        <taxon>Bacteria</taxon>
        <taxon>Pseudomonadati</taxon>
        <taxon>Thermodesulfobacteriota</taxon>
        <taxon>Desulfovibrionia</taxon>
        <taxon>Desulfovibrionales</taxon>
        <taxon>Desulfovibrionaceae</taxon>
        <taxon>Mailhella</taxon>
    </lineage>
</organism>
<gene>
    <name evidence="4" type="ORF">H9962_08595</name>
</gene>
<reference evidence="4" key="1">
    <citation type="journal article" date="2021" name="PeerJ">
        <title>Extensive microbial diversity within the chicken gut microbiome revealed by metagenomics and culture.</title>
        <authorList>
            <person name="Gilroy R."/>
            <person name="Ravi A."/>
            <person name="Getino M."/>
            <person name="Pursley I."/>
            <person name="Horton D.L."/>
            <person name="Alikhan N.F."/>
            <person name="Baker D."/>
            <person name="Gharbi K."/>
            <person name="Hall N."/>
            <person name="Watson M."/>
            <person name="Adriaenssens E.M."/>
            <person name="Foster-Nyarko E."/>
            <person name="Jarju S."/>
            <person name="Secka A."/>
            <person name="Antonio M."/>
            <person name="Oren A."/>
            <person name="Chaudhuri R.R."/>
            <person name="La Ragione R."/>
            <person name="Hildebrand F."/>
            <person name="Pallen M.J."/>
        </authorList>
    </citation>
    <scope>NUCLEOTIDE SEQUENCE</scope>
    <source>
        <strain evidence="4">CHK186-16707</strain>
    </source>
</reference>
<dbReference type="SUPFAM" id="SSF52540">
    <property type="entry name" value="P-loop containing nucleoside triphosphate hydrolases"/>
    <property type="match status" value="1"/>
</dbReference>
<evidence type="ECO:0000259" key="3">
    <source>
        <dbReference type="SMART" id="SM00962"/>
    </source>
</evidence>
<comment type="caution">
    <text evidence="4">The sequence shown here is derived from an EMBL/GenBank/DDBJ whole genome shotgun (WGS) entry which is preliminary data.</text>
</comment>
<dbReference type="GO" id="GO:0006614">
    <property type="term" value="P:SRP-dependent cotranslational protein targeting to membrane"/>
    <property type="evidence" value="ECO:0007669"/>
    <property type="project" value="InterPro"/>
</dbReference>
<dbReference type="Proteomes" id="UP000824225">
    <property type="component" value="Unassembled WGS sequence"/>
</dbReference>
<dbReference type="InterPro" id="IPR027417">
    <property type="entry name" value="P-loop_NTPase"/>
</dbReference>
<evidence type="ECO:0000313" key="4">
    <source>
        <dbReference type="EMBL" id="HJA09229.1"/>
    </source>
</evidence>
<keyword evidence="4" id="KW-0966">Cell projection</keyword>
<dbReference type="EMBL" id="DXAN01000027">
    <property type="protein sequence ID" value="HJA09229.1"/>
    <property type="molecule type" value="Genomic_DNA"/>
</dbReference>
<protein>
    <submittedName>
        <fullName evidence="4">Flagellar biosynthesis protein FlhF</fullName>
    </submittedName>
</protein>
<keyword evidence="2" id="KW-0342">GTP-binding</keyword>
<feature type="domain" description="SRP54-type proteins GTP-binding" evidence="3">
    <location>
        <begin position="150"/>
        <end position="345"/>
    </location>
</feature>
<proteinExistence type="predicted"/>
<name>A0A9D2HEY6_9BACT</name>
<sequence length="358" mass="38794">MQVKTYTGAGTQEVLARVKAELGPDAIILGSREFRRDGQRMFEITAGVERTGTESGTGAAGVPPGWDEWHREWSRMKDHLYALMQPAIRWEHLSPRQRVALEYLQREGVEDDVVVELYRALLDGNSGASMLSALAALVPVKGFGPQLWPQRVHILTGPFGAGKTTAALRLGMSLRSARPGASVAYLNADCGRGNGRLVLRHWAELSDFAYYETPDAACMKSGLRTCQNTDVIFVDMPGLGRGENLDDKLADLGLLSLGGEFQPAVHLALPPHYGGRQIDAFLKRYHTSLPCSLVWTKLDEAVNFGGLVNVAVRSGLPVSALSFGPELQASLVPAEAGLIWRLLLKRQLPDAAASGQAA</sequence>